<dbReference type="Proteomes" id="UP000051751">
    <property type="component" value="Unassembled WGS sequence"/>
</dbReference>
<dbReference type="EMBL" id="JQAT01000001">
    <property type="protein sequence ID" value="KRN29765.1"/>
    <property type="molecule type" value="Genomic_DNA"/>
</dbReference>
<evidence type="ECO:0000256" key="1">
    <source>
        <dbReference type="SAM" id="Phobius"/>
    </source>
</evidence>
<name>A0A0R2G905_9LACO</name>
<gene>
    <name evidence="2" type="ORF">IV38_GL000654</name>
    <name evidence="3" type="ORF">IV40_GL000014</name>
</gene>
<reference evidence="4 5" key="1">
    <citation type="journal article" date="2015" name="Genome Announc.">
        <title>Expanding the biotechnology potential of lactobacilli through comparative genomics of 213 strains and associated genera.</title>
        <authorList>
            <person name="Sun Z."/>
            <person name="Harris H.M."/>
            <person name="McCann A."/>
            <person name="Guo C."/>
            <person name="Argimon S."/>
            <person name="Zhang W."/>
            <person name="Yang X."/>
            <person name="Jeffery I.B."/>
            <person name="Cooney J.C."/>
            <person name="Kagawa T.F."/>
            <person name="Liu W."/>
            <person name="Song Y."/>
            <person name="Salvetti E."/>
            <person name="Wrobel A."/>
            <person name="Rasinkangas P."/>
            <person name="Parkhill J."/>
            <person name="Rea M.C."/>
            <person name="O'Sullivan O."/>
            <person name="Ritari J."/>
            <person name="Douillard F.P."/>
            <person name="Paul Ross R."/>
            <person name="Yang R."/>
            <person name="Briner A.E."/>
            <person name="Felis G.E."/>
            <person name="de Vos W.M."/>
            <person name="Barrangou R."/>
            <person name="Klaenhammer T.R."/>
            <person name="Caufield P.W."/>
            <person name="Cui Y."/>
            <person name="Zhang H."/>
            <person name="O'Toole P.W."/>
        </authorList>
    </citation>
    <scope>NUCLEOTIDE SEQUENCE [LARGE SCALE GENOMIC DNA]</scope>
    <source>
        <strain evidence="2 5">ATCC BAA-66</strain>
        <strain evidence="3 4">DSM 13344</strain>
    </source>
</reference>
<proteinExistence type="predicted"/>
<evidence type="ECO:0000313" key="2">
    <source>
        <dbReference type="EMBL" id="KRN29765.1"/>
    </source>
</evidence>
<dbReference type="EMBL" id="JQAZ01000001">
    <property type="protein sequence ID" value="KRN33706.1"/>
    <property type="molecule type" value="Genomic_DNA"/>
</dbReference>
<feature type="transmembrane region" description="Helical" evidence="1">
    <location>
        <begin position="6"/>
        <end position="26"/>
    </location>
</feature>
<dbReference type="Proteomes" id="UP000051645">
    <property type="component" value="Unassembled WGS sequence"/>
</dbReference>
<evidence type="ECO:0000313" key="4">
    <source>
        <dbReference type="Proteomes" id="UP000051645"/>
    </source>
</evidence>
<keyword evidence="4" id="KW-1185">Reference proteome</keyword>
<keyword evidence="1" id="KW-0472">Membrane</keyword>
<dbReference type="STRING" id="81857.IV38_GL000654"/>
<sequence length="58" mass="6547">MKMTLFLILFLGMSICFLASIGWWLLKIIRHQDQRRASHLTLAAFLGLCIVLVGAAML</sequence>
<protein>
    <submittedName>
        <fullName evidence="3">Uncharacterized protein</fullName>
    </submittedName>
</protein>
<dbReference type="RefSeq" id="WP_156404190.1">
    <property type="nucleotide sequence ID" value="NZ_JQAT01000001.1"/>
</dbReference>
<accession>A0A0R2G905</accession>
<keyword evidence="1" id="KW-0812">Transmembrane</keyword>
<feature type="transmembrane region" description="Helical" evidence="1">
    <location>
        <begin position="38"/>
        <end position="57"/>
    </location>
</feature>
<dbReference type="PATRIC" id="fig|81857.3.peg.660"/>
<dbReference type="AlphaFoldDB" id="A0A0R2G905"/>
<evidence type="ECO:0000313" key="3">
    <source>
        <dbReference type="EMBL" id="KRN33706.1"/>
    </source>
</evidence>
<comment type="caution">
    <text evidence="3">The sequence shown here is derived from an EMBL/GenBank/DDBJ whole genome shotgun (WGS) entry which is preliminary data.</text>
</comment>
<keyword evidence="1" id="KW-1133">Transmembrane helix</keyword>
<evidence type="ECO:0000313" key="5">
    <source>
        <dbReference type="Proteomes" id="UP000051751"/>
    </source>
</evidence>
<organism evidence="3 4">
    <name type="scientific">Lactobacillus selangorensis</name>
    <dbReference type="NCBI Taxonomy" id="81857"/>
    <lineage>
        <taxon>Bacteria</taxon>
        <taxon>Bacillati</taxon>
        <taxon>Bacillota</taxon>
        <taxon>Bacilli</taxon>
        <taxon>Lactobacillales</taxon>
        <taxon>Lactobacillaceae</taxon>
        <taxon>Lactobacillus</taxon>
    </lineage>
</organism>